<protein>
    <submittedName>
        <fullName evidence="2">Uncharacterized protein</fullName>
    </submittedName>
</protein>
<sequence>MSIYTNGSWGGVQPRNVPDNGDRLGEKLPPGTRKVFIGHMKTAAADSADDVPASWPLEYLGT</sequence>
<comment type="caution">
    <text evidence="2">The sequence shown here is derived from an EMBL/GenBank/DDBJ whole genome shotgun (WGS) entry which is preliminary data.</text>
</comment>
<evidence type="ECO:0000256" key="1">
    <source>
        <dbReference type="SAM" id="MobiDB-lite"/>
    </source>
</evidence>
<evidence type="ECO:0000313" key="2">
    <source>
        <dbReference type="EMBL" id="MDT0616085.1"/>
    </source>
</evidence>
<name>A0ABU3B1Y4_9ACTN</name>
<reference evidence="2" key="1">
    <citation type="submission" date="2024-05" db="EMBL/GenBank/DDBJ databases">
        <title>30 novel species of actinomycetes from the DSMZ collection.</title>
        <authorList>
            <person name="Nouioui I."/>
        </authorList>
    </citation>
    <scope>NUCLEOTIDE SEQUENCE</scope>
    <source>
        <strain evidence="2">DSM 40712</strain>
    </source>
</reference>
<dbReference type="RefSeq" id="WP_311585196.1">
    <property type="nucleotide sequence ID" value="NZ_JAVRFH010000096.1"/>
</dbReference>
<feature type="region of interest" description="Disordered" evidence="1">
    <location>
        <begin position="1"/>
        <end position="32"/>
    </location>
</feature>
<proteinExistence type="predicted"/>
<dbReference type="EMBL" id="JAVRFH010000096">
    <property type="protein sequence ID" value="MDT0616085.1"/>
    <property type="molecule type" value="Genomic_DNA"/>
</dbReference>
<organism evidence="2 3">
    <name type="scientific">Streptomyces lancefieldiae</name>
    <dbReference type="NCBI Taxonomy" id="3075520"/>
    <lineage>
        <taxon>Bacteria</taxon>
        <taxon>Bacillati</taxon>
        <taxon>Actinomycetota</taxon>
        <taxon>Actinomycetes</taxon>
        <taxon>Kitasatosporales</taxon>
        <taxon>Streptomycetaceae</taxon>
        <taxon>Streptomyces</taxon>
    </lineage>
</organism>
<evidence type="ECO:0000313" key="3">
    <source>
        <dbReference type="Proteomes" id="UP001180724"/>
    </source>
</evidence>
<gene>
    <name evidence="2" type="ORF">RM812_38920</name>
</gene>
<dbReference type="Proteomes" id="UP001180724">
    <property type="component" value="Unassembled WGS sequence"/>
</dbReference>
<accession>A0ABU3B1Y4</accession>
<keyword evidence="3" id="KW-1185">Reference proteome</keyword>